<reference evidence="2 3" key="1">
    <citation type="submission" date="2021-06" db="EMBL/GenBank/DDBJ databases">
        <authorList>
            <person name="Palmer J.M."/>
        </authorList>
    </citation>
    <scope>NUCLEOTIDE SEQUENCE [LARGE SCALE GENOMIC DNA]</scope>
    <source>
        <strain evidence="2 3">MEX-2019</strain>
        <tissue evidence="2">Muscle</tissue>
    </source>
</reference>
<protein>
    <submittedName>
        <fullName evidence="2">Uncharacterized protein</fullName>
    </submittedName>
</protein>
<evidence type="ECO:0000256" key="1">
    <source>
        <dbReference type="SAM" id="MobiDB-lite"/>
    </source>
</evidence>
<dbReference type="AlphaFoldDB" id="A0AAV9R9V1"/>
<name>A0AAV9R9V1_9TELE</name>
<accession>A0AAV9R9V1</accession>
<comment type="caution">
    <text evidence="2">The sequence shown here is derived from an EMBL/GenBank/DDBJ whole genome shotgun (WGS) entry which is preliminary data.</text>
</comment>
<feature type="region of interest" description="Disordered" evidence="1">
    <location>
        <begin position="28"/>
        <end position="95"/>
    </location>
</feature>
<evidence type="ECO:0000313" key="2">
    <source>
        <dbReference type="EMBL" id="KAK5605169.1"/>
    </source>
</evidence>
<dbReference type="EMBL" id="JAHHUM010002312">
    <property type="protein sequence ID" value="KAK5605169.1"/>
    <property type="molecule type" value="Genomic_DNA"/>
</dbReference>
<keyword evidence="3" id="KW-1185">Reference proteome</keyword>
<evidence type="ECO:0000313" key="3">
    <source>
        <dbReference type="Proteomes" id="UP001311232"/>
    </source>
</evidence>
<dbReference type="Proteomes" id="UP001311232">
    <property type="component" value="Unassembled WGS sequence"/>
</dbReference>
<gene>
    <name evidence="2" type="ORF">CRENBAI_023314</name>
</gene>
<sequence length="95" mass="10406">MSGGVWKFQAVMPSTDSPCSILQLQAQPPKKLSKPNSAYYSPACPPSDVPPKTQRVSVEKESTNLENTGNHPHPACQPQWRKTCLPLPHSDSLPK</sequence>
<proteinExistence type="predicted"/>
<organism evidence="2 3">
    <name type="scientific">Crenichthys baileyi</name>
    <name type="common">White River springfish</name>
    <dbReference type="NCBI Taxonomy" id="28760"/>
    <lineage>
        <taxon>Eukaryota</taxon>
        <taxon>Metazoa</taxon>
        <taxon>Chordata</taxon>
        <taxon>Craniata</taxon>
        <taxon>Vertebrata</taxon>
        <taxon>Euteleostomi</taxon>
        <taxon>Actinopterygii</taxon>
        <taxon>Neopterygii</taxon>
        <taxon>Teleostei</taxon>
        <taxon>Neoteleostei</taxon>
        <taxon>Acanthomorphata</taxon>
        <taxon>Ovalentaria</taxon>
        <taxon>Atherinomorphae</taxon>
        <taxon>Cyprinodontiformes</taxon>
        <taxon>Goodeidae</taxon>
        <taxon>Crenichthys</taxon>
    </lineage>
</organism>